<dbReference type="SMART" id="SM00213">
    <property type="entry name" value="UBQ"/>
    <property type="match status" value="2"/>
</dbReference>
<dbReference type="Proteomes" id="UP000041254">
    <property type="component" value="Unassembled WGS sequence"/>
</dbReference>
<evidence type="ECO:0000256" key="1">
    <source>
        <dbReference type="SAM" id="MobiDB-lite"/>
    </source>
</evidence>
<dbReference type="PRINTS" id="PR00348">
    <property type="entry name" value="UBIQUITIN"/>
</dbReference>
<feature type="region of interest" description="Disordered" evidence="1">
    <location>
        <begin position="209"/>
        <end position="411"/>
    </location>
</feature>
<dbReference type="CDD" id="cd17039">
    <property type="entry name" value="Ubl_ubiquitin_like"/>
    <property type="match status" value="1"/>
</dbReference>
<dbReference type="PANTHER" id="PTHR10666">
    <property type="entry name" value="UBIQUITIN"/>
    <property type="match status" value="1"/>
</dbReference>
<dbReference type="AlphaFoldDB" id="A0A0G4FJT9"/>
<keyword evidence="4" id="KW-1185">Reference proteome</keyword>
<dbReference type="STRING" id="1169540.A0A0G4FJT9"/>
<organism evidence="3 4">
    <name type="scientific">Vitrella brassicaformis (strain CCMP3155)</name>
    <dbReference type="NCBI Taxonomy" id="1169540"/>
    <lineage>
        <taxon>Eukaryota</taxon>
        <taxon>Sar</taxon>
        <taxon>Alveolata</taxon>
        <taxon>Colpodellida</taxon>
        <taxon>Vitrellaceae</taxon>
        <taxon>Vitrella</taxon>
    </lineage>
</organism>
<feature type="compositionally biased region" description="Basic residues" evidence="1">
    <location>
        <begin position="337"/>
        <end position="353"/>
    </location>
</feature>
<dbReference type="InterPro" id="IPR019956">
    <property type="entry name" value="Ubiquitin_dom"/>
</dbReference>
<dbReference type="InterPro" id="IPR029071">
    <property type="entry name" value="Ubiquitin-like_domsf"/>
</dbReference>
<gene>
    <name evidence="3" type="ORF">Vbra_15505</name>
</gene>
<reference evidence="3 4" key="1">
    <citation type="submission" date="2014-11" db="EMBL/GenBank/DDBJ databases">
        <authorList>
            <person name="Zhu J."/>
            <person name="Qi W."/>
            <person name="Song R."/>
        </authorList>
    </citation>
    <scope>NUCLEOTIDE SEQUENCE [LARGE SCALE GENOMIC DNA]</scope>
</reference>
<dbReference type="InParanoid" id="A0A0G4FJT9"/>
<feature type="compositionally biased region" description="Basic residues" evidence="1">
    <location>
        <begin position="401"/>
        <end position="411"/>
    </location>
</feature>
<feature type="domain" description="Ubiquitin-like" evidence="2">
    <location>
        <begin position="127"/>
        <end position="203"/>
    </location>
</feature>
<feature type="compositionally biased region" description="Basic and acidic residues" evidence="1">
    <location>
        <begin position="304"/>
        <end position="313"/>
    </location>
</feature>
<feature type="domain" description="Ubiquitin-like" evidence="2">
    <location>
        <begin position="60"/>
        <end position="131"/>
    </location>
</feature>
<proteinExistence type="predicted"/>
<name>A0A0G4FJT9_VITBC</name>
<evidence type="ECO:0000313" key="3">
    <source>
        <dbReference type="EMBL" id="CEM13626.1"/>
    </source>
</evidence>
<sequence length="411" mass="45126">MSSKAVGLLDGLPVYPAAGGCFKVKVDGDLRTLPVDAKGKIIMFVDEQQHPGQPKPTFQIHIHLTYLRRDITLDVQPSDTIKDVKAKISQREGIWPGRQLLGTARDVRDSCLKDDQSLADYGIQDNATLYLALLATRKTIPLDVLVADTVEDIKAKVKDKEGIPPDQQRLIWGGKQLQDGLTVKDYMILEHATLQLMLRLRGGMFHETSGRDGFDAAGVQQDGNQEETNKDDHKDQDEQGGGGGDGGGEPDRHHDHHQQHQQQQQQPPASREGAGGADEEQDDTPAKDKTEDTNTDSIDGQQLGDEHTDSEDHAAEEDGNNEQQMSDQEDTHIDHSRKNKQPPAKQRAKRTRRGAVDNNNSSTRGDVAAVGVVCEGVTTRSMPRKRAAEQSGAATADRLASKRTKREKGLL</sequence>
<dbReference type="InterPro" id="IPR050158">
    <property type="entry name" value="Ubiquitin_ubiquitin-like"/>
</dbReference>
<dbReference type="PROSITE" id="PS50053">
    <property type="entry name" value="UBIQUITIN_2"/>
    <property type="match status" value="2"/>
</dbReference>
<accession>A0A0G4FJT9</accession>
<dbReference type="InterPro" id="IPR000626">
    <property type="entry name" value="Ubiquitin-like_dom"/>
</dbReference>
<feature type="compositionally biased region" description="Basic and acidic residues" evidence="1">
    <location>
        <begin position="227"/>
        <end position="237"/>
    </location>
</feature>
<protein>
    <recommendedName>
        <fullName evidence="2">Ubiquitin-like domain-containing protein</fullName>
    </recommendedName>
</protein>
<dbReference type="SUPFAM" id="SSF54236">
    <property type="entry name" value="Ubiquitin-like"/>
    <property type="match status" value="2"/>
</dbReference>
<dbReference type="OrthoDB" id="1885901at2759"/>
<dbReference type="VEuPathDB" id="CryptoDB:Vbra_15505"/>
<dbReference type="PhylomeDB" id="A0A0G4FJT9"/>
<dbReference type="Pfam" id="PF00240">
    <property type="entry name" value="ubiquitin"/>
    <property type="match status" value="2"/>
</dbReference>
<evidence type="ECO:0000313" key="4">
    <source>
        <dbReference type="Proteomes" id="UP000041254"/>
    </source>
</evidence>
<dbReference type="PROSITE" id="PS51257">
    <property type="entry name" value="PROKAR_LIPOPROTEIN"/>
    <property type="match status" value="1"/>
</dbReference>
<evidence type="ECO:0000259" key="2">
    <source>
        <dbReference type="PROSITE" id="PS50053"/>
    </source>
</evidence>
<dbReference type="Gene3D" id="3.10.20.90">
    <property type="entry name" value="Phosphatidylinositol 3-kinase Catalytic Subunit, Chain A, domain 1"/>
    <property type="match status" value="2"/>
</dbReference>
<dbReference type="EMBL" id="CDMY01000447">
    <property type="protein sequence ID" value="CEM13626.1"/>
    <property type="molecule type" value="Genomic_DNA"/>
</dbReference>